<name>A0A410DQC1_9CLOT</name>
<organism evidence="1 2">
    <name type="scientific">Clostridium manihotivorum</name>
    <dbReference type="NCBI Taxonomy" id="2320868"/>
    <lineage>
        <taxon>Bacteria</taxon>
        <taxon>Bacillati</taxon>
        <taxon>Bacillota</taxon>
        <taxon>Clostridia</taxon>
        <taxon>Eubacteriales</taxon>
        <taxon>Clostridiaceae</taxon>
        <taxon>Clostridium</taxon>
    </lineage>
</organism>
<reference evidence="1 2" key="1">
    <citation type="submission" date="2018-01" db="EMBL/GenBank/DDBJ databases">
        <title>Genome Sequencing and Assembly of Anaerobacter polyendosporus strain CT4.</title>
        <authorList>
            <person name="Tachaapaikoon C."/>
            <person name="Sutheeworapong S."/>
            <person name="Jenjaroenpun P."/>
            <person name="Wongsurawat T."/>
            <person name="Nookeaw I."/>
            <person name="Cheawchanlertfa P."/>
            <person name="Kosugi A."/>
            <person name="Cheevadhanarak S."/>
            <person name="Ratanakhanokchai K."/>
        </authorList>
    </citation>
    <scope>NUCLEOTIDE SEQUENCE [LARGE SCALE GENOMIC DNA]</scope>
    <source>
        <strain evidence="1 2">CT4</strain>
    </source>
</reference>
<dbReference type="RefSeq" id="WP_128211990.1">
    <property type="nucleotide sequence ID" value="NZ_CP025746.1"/>
</dbReference>
<evidence type="ECO:0000313" key="1">
    <source>
        <dbReference type="EMBL" id="QAA31220.1"/>
    </source>
</evidence>
<dbReference type="KEGG" id="cmah:C1I91_05935"/>
<proteinExistence type="predicted"/>
<accession>A0A410DQC1</accession>
<dbReference type="AlphaFoldDB" id="A0A410DQC1"/>
<dbReference type="OrthoDB" id="1912722at2"/>
<gene>
    <name evidence="1" type="ORF">C1I91_05935</name>
</gene>
<dbReference type="Proteomes" id="UP000286268">
    <property type="component" value="Chromosome"/>
</dbReference>
<keyword evidence="2" id="KW-1185">Reference proteome</keyword>
<sequence length="81" mass="9376">MDGRVALISFKGLYDFMEYSYLTDIEDLKKGDIVVVPTNDFYSVGTFIRYSSNKKHIENATKHIVQKIDIEAFETKMFLEG</sequence>
<evidence type="ECO:0000313" key="2">
    <source>
        <dbReference type="Proteomes" id="UP000286268"/>
    </source>
</evidence>
<protein>
    <submittedName>
        <fullName evidence="1">Uncharacterized protein</fullName>
    </submittedName>
</protein>
<dbReference type="EMBL" id="CP025746">
    <property type="protein sequence ID" value="QAA31220.1"/>
    <property type="molecule type" value="Genomic_DNA"/>
</dbReference>